<evidence type="ECO:0000313" key="3">
    <source>
        <dbReference type="Proteomes" id="UP001227192"/>
    </source>
</evidence>
<feature type="domain" description="Gamma-glutamylcyclotransferase AIG2-like" evidence="1">
    <location>
        <begin position="26"/>
        <end position="111"/>
    </location>
</feature>
<dbReference type="Pfam" id="PF06094">
    <property type="entry name" value="GGACT"/>
    <property type="match status" value="1"/>
</dbReference>
<keyword evidence="3" id="KW-1185">Reference proteome</keyword>
<protein>
    <recommendedName>
        <fullName evidence="1">Gamma-glutamylcyclotransferase AIG2-like domain-containing protein</fullName>
    </recommendedName>
</protein>
<reference evidence="2" key="2">
    <citation type="journal article" date="2016" name="Fungal Biol.">
        <title>Ochratoxin A production by Penicillium thymicola.</title>
        <authorList>
            <person name="Nguyen H.D.T."/>
            <person name="McMullin D.R."/>
            <person name="Ponomareva E."/>
            <person name="Riley R."/>
            <person name="Pomraning K.R."/>
            <person name="Baker S.E."/>
            <person name="Seifert K.A."/>
        </authorList>
    </citation>
    <scope>NUCLEOTIDE SEQUENCE</scope>
    <source>
        <strain evidence="2">DAOM 180753</strain>
    </source>
</reference>
<gene>
    <name evidence="2" type="ORF">VN97_g2699</name>
</gene>
<dbReference type="Proteomes" id="UP001227192">
    <property type="component" value="Unassembled WGS sequence"/>
</dbReference>
<accession>A0AAI9TP26</accession>
<reference evidence="2" key="1">
    <citation type="submission" date="2015-06" db="EMBL/GenBank/DDBJ databases">
        <authorList>
            <person name="Nguyen H."/>
        </authorList>
    </citation>
    <scope>NUCLEOTIDE SEQUENCE</scope>
    <source>
        <strain evidence="2">DAOM 180753</strain>
    </source>
</reference>
<dbReference type="EMBL" id="LACB01000054">
    <property type="protein sequence ID" value="KAJ9490537.1"/>
    <property type="molecule type" value="Genomic_DNA"/>
</dbReference>
<dbReference type="AlphaFoldDB" id="A0AAI9TP26"/>
<evidence type="ECO:0000259" key="1">
    <source>
        <dbReference type="Pfam" id="PF06094"/>
    </source>
</evidence>
<organism evidence="2 3">
    <name type="scientific">Penicillium thymicola</name>
    <dbReference type="NCBI Taxonomy" id="293382"/>
    <lineage>
        <taxon>Eukaryota</taxon>
        <taxon>Fungi</taxon>
        <taxon>Dikarya</taxon>
        <taxon>Ascomycota</taxon>
        <taxon>Pezizomycotina</taxon>
        <taxon>Eurotiomycetes</taxon>
        <taxon>Eurotiomycetidae</taxon>
        <taxon>Eurotiales</taxon>
        <taxon>Aspergillaceae</taxon>
        <taxon>Penicillium</taxon>
    </lineage>
</organism>
<evidence type="ECO:0000313" key="2">
    <source>
        <dbReference type="EMBL" id="KAJ9490537.1"/>
    </source>
</evidence>
<name>A0AAI9TP26_PENTH</name>
<dbReference type="InterPro" id="IPR009288">
    <property type="entry name" value="AIG2-like_dom"/>
</dbReference>
<sequence length="232" mass="26306">MRTTLNSSINLTLPHTLRRPPRRPLLTHWIIGYEIKLLGPYPALVDKPLHPVDGMVCGLLSPTKLDRLAAYETDKSDLQPCLINVLNNDGSTEETIEGVSFMWNGRQDELREDFSIAHKWAQAPGPQPINGGPSKPIQSPFLCPNIVLARIKSIFFACTNLYIQIHHTVIHEEIYTGDYVCHWHITLSLVITYNSLSYTDSPTPKLAAKRSANFPQIHFRFTFRFTSDSIQI</sequence>
<dbReference type="Gene3D" id="3.10.490.10">
    <property type="entry name" value="Gamma-glutamyl cyclotransferase-like"/>
    <property type="match status" value="1"/>
</dbReference>
<proteinExistence type="predicted"/>
<comment type="caution">
    <text evidence="2">The sequence shown here is derived from an EMBL/GenBank/DDBJ whole genome shotgun (WGS) entry which is preliminary data.</text>
</comment>